<feature type="domain" description="RNA-binding S4" evidence="4">
    <location>
        <begin position="6"/>
        <end position="71"/>
    </location>
</feature>
<dbReference type="InterPro" id="IPR002877">
    <property type="entry name" value="RNA_MeTrfase_FtsJ_dom"/>
</dbReference>
<dbReference type="OrthoDB" id="9784736at2"/>
<protein>
    <submittedName>
        <fullName evidence="5">23S rRNA (Cytidine1920-2'-O)/16S rRNA (Cytidine1409-2'-O)-methyltransferase</fullName>
    </submittedName>
</protein>
<dbReference type="AlphaFoldDB" id="A0A5D3WNT1"/>
<dbReference type="SMART" id="SM00363">
    <property type="entry name" value="S4"/>
    <property type="match status" value="1"/>
</dbReference>
<gene>
    <name evidence="5" type="ORF">EDC39_101393</name>
</gene>
<dbReference type="GO" id="GO:0032259">
    <property type="term" value="P:methylation"/>
    <property type="evidence" value="ECO:0007669"/>
    <property type="project" value="UniProtKB-KW"/>
</dbReference>
<keyword evidence="1 3" id="KW-0694">RNA-binding</keyword>
<evidence type="ECO:0000256" key="3">
    <source>
        <dbReference type="PROSITE-ProRule" id="PRU00182"/>
    </source>
</evidence>
<keyword evidence="6" id="KW-1185">Reference proteome</keyword>
<dbReference type="InterPro" id="IPR036986">
    <property type="entry name" value="S4_RNA-bd_sf"/>
</dbReference>
<dbReference type="NCBIfam" id="TIGR00478">
    <property type="entry name" value="tly"/>
    <property type="match status" value="1"/>
</dbReference>
<dbReference type="Pfam" id="PF01479">
    <property type="entry name" value="S4"/>
    <property type="match status" value="1"/>
</dbReference>
<dbReference type="PIRSF" id="PIRSF005578">
    <property type="entry name" value="TlyA"/>
    <property type="match status" value="1"/>
</dbReference>
<dbReference type="InterPro" id="IPR029063">
    <property type="entry name" value="SAM-dependent_MTases_sf"/>
</dbReference>
<dbReference type="Pfam" id="PF01728">
    <property type="entry name" value="FtsJ"/>
    <property type="match status" value="1"/>
</dbReference>
<reference evidence="5 6" key="1">
    <citation type="submission" date="2019-07" db="EMBL/GenBank/DDBJ databases">
        <title>Genomic Encyclopedia of Type Strains, Phase IV (KMG-IV): sequencing the most valuable type-strain genomes for metagenomic binning, comparative biology and taxonomic classification.</title>
        <authorList>
            <person name="Goeker M."/>
        </authorList>
    </citation>
    <scope>NUCLEOTIDE SEQUENCE [LARGE SCALE GENOMIC DNA]</scope>
    <source>
        <strain evidence="5 6">SS015</strain>
    </source>
</reference>
<dbReference type="PROSITE" id="PS50889">
    <property type="entry name" value="S4"/>
    <property type="match status" value="1"/>
</dbReference>
<dbReference type="SUPFAM" id="SSF53335">
    <property type="entry name" value="S-adenosyl-L-methionine-dependent methyltransferases"/>
    <property type="match status" value="1"/>
</dbReference>
<sequence>MSSEKIRLDRLLVERGLAGSRERARALILAGQVLVNEQRIDKAGSQVAVDVELRLKREDIPYVSRGGLKLEAALKQFPVRIGGRVAIDVGASTGGFTDCLLQHGAARVYAVDVGYGQLAWSLRNDTRVINLERTNIRHLTADRLDPLPDLAVIDASFISLAKVLPPTLALLQPEADIIALVKPQFEVGRGKVGKGGVVRDPALRRKALQDVADAARELGLTVGQSIESPVPGPKGNREFLLHLFKRGGV</sequence>
<evidence type="ECO:0000259" key="4">
    <source>
        <dbReference type="SMART" id="SM00363"/>
    </source>
</evidence>
<keyword evidence="5" id="KW-0808">Transferase</keyword>
<comment type="caution">
    <text evidence="5">The sequence shown here is derived from an EMBL/GenBank/DDBJ whole genome shotgun (WGS) entry which is preliminary data.</text>
</comment>
<evidence type="ECO:0000256" key="2">
    <source>
        <dbReference type="ARBA" id="ARBA00029460"/>
    </source>
</evidence>
<dbReference type="EMBL" id="VNIB01000001">
    <property type="protein sequence ID" value="TYP00232.1"/>
    <property type="molecule type" value="Genomic_DNA"/>
</dbReference>
<name>A0A5D3WNT1_9BACT</name>
<dbReference type="SUPFAM" id="SSF55174">
    <property type="entry name" value="Alpha-L RNA-binding motif"/>
    <property type="match status" value="1"/>
</dbReference>
<keyword evidence="5" id="KW-0489">Methyltransferase</keyword>
<proteinExistence type="inferred from homology"/>
<dbReference type="Proteomes" id="UP000324159">
    <property type="component" value="Unassembled WGS sequence"/>
</dbReference>
<dbReference type="CDD" id="cd00165">
    <property type="entry name" value="S4"/>
    <property type="match status" value="1"/>
</dbReference>
<dbReference type="GO" id="GO:0003723">
    <property type="term" value="F:RNA binding"/>
    <property type="evidence" value="ECO:0007669"/>
    <property type="project" value="UniProtKB-KW"/>
</dbReference>
<evidence type="ECO:0000313" key="5">
    <source>
        <dbReference type="EMBL" id="TYP00232.1"/>
    </source>
</evidence>
<dbReference type="RefSeq" id="WP_148894424.1">
    <property type="nucleotide sequence ID" value="NZ_VNIB01000001.1"/>
</dbReference>
<organism evidence="5 6">
    <name type="scientific">Geothermobacter ehrlichii</name>
    <dbReference type="NCBI Taxonomy" id="213224"/>
    <lineage>
        <taxon>Bacteria</taxon>
        <taxon>Pseudomonadati</taxon>
        <taxon>Thermodesulfobacteriota</taxon>
        <taxon>Desulfuromonadia</taxon>
        <taxon>Desulfuromonadales</taxon>
        <taxon>Geothermobacteraceae</taxon>
        <taxon>Geothermobacter</taxon>
    </lineage>
</organism>
<evidence type="ECO:0000256" key="1">
    <source>
        <dbReference type="ARBA" id="ARBA00022884"/>
    </source>
</evidence>
<comment type="similarity">
    <text evidence="2">Belongs to the TlyA family.</text>
</comment>
<accession>A0A5D3WNT1</accession>
<dbReference type="GO" id="GO:0008168">
    <property type="term" value="F:methyltransferase activity"/>
    <property type="evidence" value="ECO:0007669"/>
    <property type="project" value="UniProtKB-KW"/>
</dbReference>
<dbReference type="PANTHER" id="PTHR32319">
    <property type="entry name" value="BACTERIAL HEMOLYSIN-LIKE PROTEIN"/>
    <property type="match status" value="1"/>
</dbReference>
<dbReference type="InterPro" id="IPR002942">
    <property type="entry name" value="S4_RNA-bd"/>
</dbReference>
<dbReference type="Gene3D" id="3.40.50.150">
    <property type="entry name" value="Vaccinia Virus protein VP39"/>
    <property type="match status" value="1"/>
</dbReference>
<evidence type="ECO:0000313" key="6">
    <source>
        <dbReference type="Proteomes" id="UP000324159"/>
    </source>
</evidence>
<dbReference type="PANTHER" id="PTHR32319:SF0">
    <property type="entry name" value="BACTERIAL HEMOLYSIN-LIKE PROTEIN"/>
    <property type="match status" value="1"/>
</dbReference>
<dbReference type="Gene3D" id="3.10.290.10">
    <property type="entry name" value="RNA-binding S4 domain"/>
    <property type="match status" value="1"/>
</dbReference>
<dbReference type="InterPro" id="IPR004538">
    <property type="entry name" value="Hemolysin_A/TlyA"/>
</dbReference>
<dbReference type="InterPro" id="IPR047048">
    <property type="entry name" value="TlyA"/>
</dbReference>